<reference evidence="4" key="2">
    <citation type="submission" date="2025-08" db="UniProtKB">
        <authorList>
            <consortium name="RefSeq"/>
        </authorList>
    </citation>
    <scope>IDENTIFICATION</scope>
    <source>
        <tissue evidence="4">Young leaves</tissue>
    </source>
</reference>
<dbReference type="Pfam" id="PF00855">
    <property type="entry name" value="PWWP"/>
    <property type="match status" value="1"/>
</dbReference>
<dbReference type="InterPro" id="IPR053063">
    <property type="entry name" value="PWWP_domain_containing_PDP"/>
</dbReference>
<reference evidence="3" key="1">
    <citation type="journal article" date="2019" name="Toxins">
        <title>Detection of Abrin-Like and Prepropulchellin-Like Toxin Genes and Transcripts Using Whole Genome Sequencing and Full-Length Transcript Sequencing of Abrus precatorius.</title>
        <authorList>
            <person name="Hovde B.T."/>
            <person name="Daligault H.E."/>
            <person name="Hanschen E.R."/>
            <person name="Kunde Y.A."/>
            <person name="Johnson M.B."/>
            <person name="Starkenburg S.R."/>
            <person name="Johnson S.L."/>
        </authorList>
    </citation>
    <scope>NUCLEOTIDE SEQUENCE [LARGE SCALE GENOMIC DNA]</scope>
</reference>
<dbReference type="PANTHER" id="PTHR42851">
    <property type="entry name" value="ALDOLASE-RELATED"/>
    <property type="match status" value="1"/>
</dbReference>
<sequence>MAVNSAQIDLNSDAVLFDRENEVMGLKSLGSNVSVGVSHSETLSGDPIGGGEVLVHYQACHVGDDRDVNGSQEQLSGVNKDCDVMIDDGGKKGLGEGSELVGIGNGLGAGVEVVDGGCDGKAGEFSCELVENGDKESGMECLDGAPFACGDAEPDKGLVFEFDDCVWNELGCENAREVTENGLPSTEVASNNVAQGVDNNVTGCDKEVKNAALVNMSAAVEDDGEMNATDSLVVKDRHEDLCASEVATCQLLGGIPYMEETDVDDRESLPVEDLSRNHLELETSYELKQPTFQVDAQVDVLHNQTIGIDISEAQLFENIQNECHGFNLVVDLNSYRNLQEIGIYREPVFSGLDFCVSDLVWGKVMGHPWWPGQVFDSSAASEKAKRHLKEDSYLIAYFGDQTFAWNDVSMIKPFHMHFPQMEKQSNLENFHHAIDCALDEVSRRVEFGLSCPCMPEEVFSQLKTQVISNAGIRKQSSRRNGGDRYINAASFEPMKLISFIKSLAQSPFTESDRLDFVIARAQLLAFYRSKGYSQLAEFAVLGGLFETDMEILHEREKEQCNYQVDEQEVKICNCYSQKHNHISWDSKQDSKKHKLLSDLMCEKSFCIPNGECTTESKGSDNSTPQRRGRKRKTAYNTLEYFHNSRKRKCIQLQHVSTNEMWSQLCLAAKDPAGESHSNDMVDFFAEFKKSSSLDYSASLDQIVSLEQMREGETRDALGFMTPAMQPCNDSYWTDRIIQSISEEQSLSKYQNEGADFLHETPGEANSLSFKSQPAAEMTTNLGFEQQDADRNLGLEPSKLVEHLDESSKEGICLTALTLKFTSLDSVPSTTDLNKIFGRFGPLIESKTELLERTNRARVVFQRRSDAENAFSSAGKYSIFGPSLVSYRLKILPPRQQKGTGKRGRKSKKEKSSVNGTAV</sequence>
<dbReference type="InterPro" id="IPR000313">
    <property type="entry name" value="PWWP_dom"/>
</dbReference>
<dbReference type="SUPFAM" id="SSF63748">
    <property type="entry name" value="Tudor/PWWP/MBT"/>
    <property type="match status" value="1"/>
</dbReference>
<evidence type="ECO:0000313" key="3">
    <source>
        <dbReference type="Proteomes" id="UP000694853"/>
    </source>
</evidence>
<evidence type="ECO:0000259" key="2">
    <source>
        <dbReference type="PROSITE" id="PS50812"/>
    </source>
</evidence>
<evidence type="ECO:0000256" key="1">
    <source>
        <dbReference type="SAM" id="MobiDB-lite"/>
    </source>
</evidence>
<name>A0A8B8M3E1_ABRPR</name>
<feature type="region of interest" description="Disordered" evidence="1">
    <location>
        <begin position="890"/>
        <end position="918"/>
    </location>
</feature>
<proteinExistence type="predicted"/>
<keyword evidence="3" id="KW-1185">Reference proteome</keyword>
<evidence type="ECO:0000313" key="4">
    <source>
        <dbReference type="RefSeq" id="XP_027363050.1"/>
    </source>
</evidence>
<dbReference type="GeneID" id="113870790"/>
<dbReference type="SMART" id="SM00293">
    <property type="entry name" value="PWWP"/>
    <property type="match status" value="1"/>
</dbReference>
<dbReference type="RefSeq" id="XP_027363050.1">
    <property type="nucleotide sequence ID" value="XM_027507249.1"/>
</dbReference>
<dbReference type="OrthoDB" id="62853at2759"/>
<dbReference type="PANTHER" id="PTHR42851:SF19">
    <property type="entry name" value="PWWP DOMAIN-CONTAINING PROTEIN 2-RELATED"/>
    <property type="match status" value="1"/>
</dbReference>
<organism evidence="3 4">
    <name type="scientific">Abrus precatorius</name>
    <name type="common">Indian licorice</name>
    <name type="synonym">Glycine abrus</name>
    <dbReference type="NCBI Taxonomy" id="3816"/>
    <lineage>
        <taxon>Eukaryota</taxon>
        <taxon>Viridiplantae</taxon>
        <taxon>Streptophyta</taxon>
        <taxon>Embryophyta</taxon>
        <taxon>Tracheophyta</taxon>
        <taxon>Spermatophyta</taxon>
        <taxon>Magnoliopsida</taxon>
        <taxon>eudicotyledons</taxon>
        <taxon>Gunneridae</taxon>
        <taxon>Pentapetalae</taxon>
        <taxon>rosids</taxon>
        <taxon>fabids</taxon>
        <taxon>Fabales</taxon>
        <taxon>Fabaceae</taxon>
        <taxon>Papilionoideae</taxon>
        <taxon>50 kb inversion clade</taxon>
        <taxon>NPAAA clade</taxon>
        <taxon>indigoferoid/millettioid clade</taxon>
        <taxon>Abreae</taxon>
        <taxon>Abrus</taxon>
    </lineage>
</organism>
<accession>A0A8B8M3E1</accession>
<protein>
    <submittedName>
        <fullName evidence="4">Uncharacterized protein LOC113870790</fullName>
    </submittedName>
</protein>
<feature type="compositionally biased region" description="Basic residues" evidence="1">
    <location>
        <begin position="899"/>
        <end position="908"/>
    </location>
</feature>
<dbReference type="GO" id="GO:0003676">
    <property type="term" value="F:nucleic acid binding"/>
    <property type="evidence" value="ECO:0007669"/>
    <property type="project" value="InterPro"/>
</dbReference>
<dbReference type="Proteomes" id="UP000694853">
    <property type="component" value="Unplaced"/>
</dbReference>
<dbReference type="SUPFAM" id="SSF54928">
    <property type="entry name" value="RNA-binding domain, RBD"/>
    <property type="match status" value="1"/>
</dbReference>
<dbReference type="KEGG" id="aprc:113870790"/>
<dbReference type="Gene3D" id="2.30.30.140">
    <property type="match status" value="1"/>
</dbReference>
<dbReference type="PROSITE" id="PS50812">
    <property type="entry name" value="PWWP"/>
    <property type="match status" value="1"/>
</dbReference>
<dbReference type="AlphaFoldDB" id="A0A8B8M3E1"/>
<gene>
    <name evidence="4" type="primary">LOC113870790</name>
</gene>
<dbReference type="CDD" id="cd05162">
    <property type="entry name" value="PWWP"/>
    <property type="match status" value="1"/>
</dbReference>
<dbReference type="InterPro" id="IPR035979">
    <property type="entry name" value="RBD_domain_sf"/>
</dbReference>
<feature type="domain" description="PWWP" evidence="2">
    <location>
        <begin position="356"/>
        <end position="417"/>
    </location>
</feature>